<evidence type="ECO:0000256" key="1">
    <source>
        <dbReference type="ARBA" id="ARBA00004477"/>
    </source>
</evidence>
<keyword evidence="5" id="KW-0328">Glycosyltransferase</keyword>
<feature type="transmembrane region" description="Helical" evidence="13">
    <location>
        <begin position="1087"/>
        <end position="1104"/>
    </location>
</feature>
<protein>
    <recommendedName>
        <fullName evidence="11">GPI mannosyltransferase I</fullName>
    </recommendedName>
</protein>
<feature type="compositionally biased region" description="Acidic residues" evidence="12">
    <location>
        <begin position="882"/>
        <end position="893"/>
    </location>
</feature>
<dbReference type="GO" id="GO:0005789">
    <property type="term" value="C:endoplasmic reticulum membrane"/>
    <property type="evidence" value="ECO:0007669"/>
    <property type="project" value="UniProtKB-SubCell"/>
</dbReference>
<feature type="transmembrane region" description="Helical" evidence="13">
    <location>
        <begin position="1059"/>
        <end position="1080"/>
    </location>
</feature>
<dbReference type="PANTHER" id="PTHR12886">
    <property type="entry name" value="PIG-M MANNOSYLTRANSFERASE"/>
    <property type="match status" value="1"/>
</dbReference>
<dbReference type="EMBL" id="VLTN01000084">
    <property type="protein sequence ID" value="KAA0146537.1"/>
    <property type="molecule type" value="Genomic_DNA"/>
</dbReference>
<evidence type="ECO:0000313" key="14">
    <source>
        <dbReference type="EMBL" id="KAA0146537.1"/>
    </source>
</evidence>
<feature type="compositionally biased region" description="Low complexity" evidence="12">
    <location>
        <begin position="924"/>
        <end position="936"/>
    </location>
</feature>
<proteinExistence type="inferred from homology"/>
<evidence type="ECO:0000256" key="5">
    <source>
        <dbReference type="ARBA" id="ARBA00022676"/>
    </source>
</evidence>
<dbReference type="GO" id="GO:0004376">
    <property type="term" value="F:GPI mannosyltransferase activity"/>
    <property type="evidence" value="ECO:0007669"/>
    <property type="project" value="InterPro"/>
</dbReference>
<organism evidence="14 15">
    <name type="scientific">Cafeteria roenbergensis</name>
    <name type="common">Marine flagellate</name>
    <dbReference type="NCBI Taxonomy" id="33653"/>
    <lineage>
        <taxon>Eukaryota</taxon>
        <taxon>Sar</taxon>
        <taxon>Stramenopiles</taxon>
        <taxon>Bigyra</taxon>
        <taxon>Opalozoa</taxon>
        <taxon>Bicosoecida</taxon>
        <taxon>Cafeteriaceae</taxon>
        <taxon>Cafeteria</taxon>
    </lineage>
</organism>
<evidence type="ECO:0000313" key="15">
    <source>
        <dbReference type="Proteomes" id="UP000323011"/>
    </source>
</evidence>
<feature type="transmembrane region" description="Helical" evidence="13">
    <location>
        <begin position="1171"/>
        <end position="1194"/>
    </location>
</feature>
<keyword evidence="15" id="KW-1185">Reference proteome</keyword>
<keyword evidence="4" id="KW-0337">GPI-anchor biosynthesis</keyword>
<comment type="pathway">
    <text evidence="2">Glycolipid biosynthesis; glycosylphosphatidylinositol-anchor biosynthesis.</text>
</comment>
<dbReference type="PANTHER" id="PTHR12886:SF0">
    <property type="entry name" value="GPI MANNOSYLTRANSFERASE 1"/>
    <property type="match status" value="1"/>
</dbReference>
<keyword evidence="7 13" id="KW-0812">Transmembrane</keyword>
<gene>
    <name evidence="14" type="ORF">FNF29_08009</name>
</gene>
<evidence type="ECO:0000256" key="8">
    <source>
        <dbReference type="ARBA" id="ARBA00022824"/>
    </source>
</evidence>
<evidence type="ECO:0000256" key="2">
    <source>
        <dbReference type="ARBA" id="ARBA00004687"/>
    </source>
</evidence>
<keyword evidence="6" id="KW-0808">Transferase</keyword>
<evidence type="ECO:0000256" key="9">
    <source>
        <dbReference type="ARBA" id="ARBA00022989"/>
    </source>
</evidence>
<keyword evidence="10 13" id="KW-0472">Membrane</keyword>
<dbReference type="GO" id="GO:1990529">
    <property type="term" value="C:glycosylphosphatidylinositol-mannosyltransferase I complex"/>
    <property type="evidence" value="ECO:0007669"/>
    <property type="project" value="TreeGrafter"/>
</dbReference>
<evidence type="ECO:0000256" key="11">
    <source>
        <dbReference type="ARBA" id="ARBA00032997"/>
    </source>
</evidence>
<feature type="transmembrane region" description="Helical" evidence="13">
    <location>
        <begin position="1140"/>
        <end position="1159"/>
    </location>
</feature>
<evidence type="ECO:0000256" key="7">
    <source>
        <dbReference type="ARBA" id="ARBA00022692"/>
    </source>
</evidence>
<feature type="compositionally biased region" description="Low complexity" evidence="12">
    <location>
        <begin position="838"/>
        <end position="854"/>
    </location>
</feature>
<comment type="caution">
    <text evidence="14">The sequence shown here is derived from an EMBL/GenBank/DDBJ whole genome shotgun (WGS) entry which is preliminary data.</text>
</comment>
<dbReference type="UniPathway" id="UPA00196"/>
<dbReference type="GO" id="GO:0006506">
    <property type="term" value="P:GPI anchor biosynthetic process"/>
    <property type="evidence" value="ECO:0007669"/>
    <property type="project" value="UniProtKB-UniPathway"/>
</dbReference>
<keyword evidence="8" id="KW-0256">Endoplasmic reticulum</keyword>
<comment type="similarity">
    <text evidence="3">Belongs to the PIGM family.</text>
</comment>
<feature type="compositionally biased region" description="Gly residues" evidence="12">
    <location>
        <begin position="855"/>
        <end position="879"/>
    </location>
</feature>
<comment type="subcellular location">
    <subcellularLocation>
        <location evidence="1">Endoplasmic reticulum membrane</location>
        <topology evidence="1">Multi-pass membrane protein</topology>
    </subcellularLocation>
</comment>
<feature type="transmembrane region" description="Helical" evidence="13">
    <location>
        <begin position="1004"/>
        <end position="1024"/>
    </location>
</feature>
<evidence type="ECO:0000256" key="6">
    <source>
        <dbReference type="ARBA" id="ARBA00022679"/>
    </source>
</evidence>
<evidence type="ECO:0000256" key="13">
    <source>
        <dbReference type="SAM" id="Phobius"/>
    </source>
</evidence>
<sequence>MVGGRRMVRARFPNANPETDRFPLGYYSGPLHWQREGPSGASAEVKVTTPARTGTEWGAYSMGRGGALARFEGSGEQCFWSSSPPAKVTVQSPAPGWTPRKWESVTGGVASALHGAMWGGWSFGLAEQAAGSDGLTLGFGRGGFQEARGWASGRGLFVENIQAELDAPGEWFCSLGPGAANATLFLVPWSNSSSDDPRKDAQVVAATLPNVLRVEGSAVGSAAAAPPGDGASWSSSGRELVRNFALVNVTVGATAATYMHAYEGSMSGGDWSVHRGAAVVLDGVQDCRVDLCTFWRSGGNALLLSGRNVRTVVSRTEVGYAGDSAIVIAGRASLVDAGSQPDVPVNTTVDGCFVHDTGVYGKQTAAVASILAIGTTVQRSVAFEGPRQGVVFMDGLGGGHRVQSVSMWRQMLETQDGGVVYQWDRLPILSRSFQGVAVQHREAVVQDSILRCDAGCVWPVDWDDGSNGWTMQNVVSMYGGAKNFQGHSKTVTGSLLVYVNYAAANGFCLISDGAEPGLSGYNETFANNTCISDGQALIQYGACKPSDPLSAPMTHTSGNQYFVGVDPDKAQVCCGRCNAQGTDHWSFSQYQNATGRGAGALWTPRGDEQTMVDRPVAVVLALGFVLRVGLVVFSEVWDEANPARKYTDVDYVVFTDAAREVVASRPSVTPEAASEAGDGMAAWMFGLGSPYDRATYRYTPFLAWLAVPNVTVAFAWGKLVFAAVDVLVGWLIADILRARGVAPRAAAAYASLWLFSPIAANISTRGSADCIVVALSLLALRGIIRGHEVAAALWLGAAVHFKIFPALFAIPMALAIDQHSDPASRPAEPLALLAPGEAGHAAAARGTADDSPAGDGTGGDGTGGDGTAGDGTAGDGTAGDGTADDGTADDGGADSDGGGANSDDSDGGSTAAGAGGLRRRGAAPRRSSSASRARRPAPAAAAAAAAVAAAAEADAAAAAGRAMASWPAGDSLLTRATDCGRPGSSAEACLRWVRGFVSYRRVRFGVVSLAACGALTGAAVALYGHRCLHDAYIYHLGRTDPRHNFSPYFYSLYLADGTAGAASLGLAAFLPQLAVVLAAGFGLYRDLPLAMLVQAVAFVALNKVCTAQYFLWWQGLLPVAAAAARLGAPRSRDWFSASAGWALVAALFLAGQAGWLLQASDLEEGGRQTFLGVWGAGLVFLAVNTVVMVGLVLAGRGAPPVFHRGGLVKLGAAAGGGAIAPVEWALQAAGL</sequence>
<evidence type="ECO:0000256" key="10">
    <source>
        <dbReference type="ARBA" id="ARBA00023136"/>
    </source>
</evidence>
<accession>A0A5A8C1N4</accession>
<keyword evidence="9 13" id="KW-1133">Transmembrane helix</keyword>
<reference evidence="14 15" key="1">
    <citation type="submission" date="2019-07" db="EMBL/GenBank/DDBJ databases">
        <title>Genomes of Cafeteria roenbergensis.</title>
        <authorList>
            <person name="Fischer M.G."/>
            <person name="Hackl T."/>
            <person name="Roman M."/>
        </authorList>
    </citation>
    <scope>NUCLEOTIDE SEQUENCE [LARGE SCALE GENOMIC DNA]</scope>
    <source>
        <strain evidence="14 15">BVI</strain>
    </source>
</reference>
<evidence type="ECO:0000256" key="3">
    <source>
        <dbReference type="ARBA" id="ARBA00011071"/>
    </source>
</evidence>
<dbReference type="GO" id="GO:0051751">
    <property type="term" value="F:alpha-1,4-mannosyltransferase activity"/>
    <property type="evidence" value="ECO:0007669"/>
    <property type="project" value="InterPro"/>
</dbReference>
<dbReference type="AlphaFoldDB" id="A0A5A8C1N4"/>
<dbReference type="Proteomes" id="UP000323011">
    <property type="component" value="Unassembled WGS sequence"/>
</dbReference>
<dbReference type="InterPro" id="IPR007704">
    <property type="entry name" value="PIG-M"/>
</dbReference>
<feature type="region of interest" description="Disordered" evidence="12">
    <location>
        <begin position="838"/>
        <end position="936"/>
    </location>
</feature>
<evidence type="ECO:0000256" key="12">
    <source>
        <dbReference type="SAM" id="MobiDB-lite"/>
    </source>
</evidence>
<evidence type="ECO:0000256" key="4">
    <source>
        <dbReference type="ARBA" id="ARBA00022502"/>
    </source>
</evidence>
<name>A0A5A8C1N4_CAFRO</name>
<dbReference type="Pfam" id="PF05007">
    <property type="entry name" value="Mannosyl_trans"/>
    <property type="match status" value="2"/>
</dbReference>